<evidence type="ECO:0000313" key="2">
    <source>
        <dbReference type="EMBL" id="CAI6339404.1"/>
    </source>
</evidence>
<accession>A0A9W4UQ40</accession>
<reference evidence="2" key="1">
    <citation type="submission" date="2023-01" db="EMBL/GenBank/DDBJ databases">
        <authorList>
            <person name="Van Ghelder C."/>
            <person name="Rancurel C."/>
        </authorList>
    </citation>
    <scope>NUCLEOTIDE SEQUENCE</scope>
    <source>
        <strain evidence="2">CNCM I-4278</strain>
    </source>
</reference>
<keyword evidence="3" id="KW-1185">Reference proteome</keyword>
<feature type="region of interest" description="Disordered" evidence="1">
    <location>
        <begin position="1"/>
        <end position="77"/>
    </location>
</feature>
<name>A0A9W4UQ40_9PLEO</name>
<dbReference type="OrthoDB" id="3669832at2759"/>
<comment type="caution">
    <text evidence="2">The sequence shown here is derived from an EMBL/GenBank/DDBJ whole genome shotgun (WGS) entry which is preliminary data.</text>
</comment>
<dbReference type="Proteomes" id="UP001152607">
    <property type="component" value="Unassembled WGS sequence"/>
</dbReference>
<proteinExistence type="predicted"/>
<feature type="region of interest" description="Disordered" evidence="1">
    <location>
        <begin position="283"/>
        <end position="321"/>
    </location>
</feature>
<evidence type="ECO:0000313" key="3">
    <source>
        <dbReference type="Proteomes" id="UP001152607"/>
    </source>
</evidence>
<feature type="compositionally biased region" description="Low complexity" evidence="1">
    <location>
        <begin position="291"/>
        <end position="312"/>
    </location>
</feature>
<gene>
    <name evidence="2" type="ORF">PDIGIT_LOCUS12563</name>
</gene>
<protein>
    <submittedName>
        <fullName evidence="2">Uncharacterized protein</fullName>
    </submittedName>
</protein>
<feature type="region of interest" description="Disordered" evidence="1">
    <location>
        <begin position="359"/>
        <end position="391"/>
    </location>
</feature>
<organism evidence="2 3">
    <name type="scientific">Periconia digitata</name>
    <dbReference type="NCBI Taxonomy" id="1303443"/>
    <lineage>
        <taxon>Eukaryota</taxon>
        <taxon>Fungi</taxon>
        <taxon>Dikarya</taxon>
        <taxon>Ascomycota</taxon>
        <taxon>Pezizomycotina</taxon>
        <taxon>Dothideomycetes</taxon>
        <taxon>Pleosporomycetidae</taxon>
        <taxon>Pleosporales</taxon>
        <taxon>Massarineae</taxon>
        <taxon>Periconiaceae</taxon>
        <taxon>Periconia</taxon>
    </lineage>
</organism>
<evidence type="ECO:0000256" key="1">
    <source>
        <dbReference type="SAM" id="MobiDB-lite"/>
    </source>
</evidence>
<dbReference type="AlphaFoldDB" id="A0A9W4UQ40"/>
<feature type="compositionally biased region" description="Basic residues" evidence="1">
    <location>
        <begin position="21"/>
        <end position="34"/>
    </location>
</feature>
<dbReference type="EMBL" id="CAOQHR010000009">
    <property type="protein sequence ID" value="CAI6339404.1"/>
    <property type="molecule type" value="Genomic_DNA"/>
</dbReference>
<sequence length="481" mass="54441">MKRKAVSEAGDADSNEYLDKKPKKRKTSKRKTKKLSIPEAFPDDDIAKSDAPPQSGPPSPPIHQSTTGAQMPGTFPFDEQVNGTDIIDDAPLEEVATDVQQDQARFYISLRFLSPLSSSDNIANTCGHDLHPLAGHDHERCPPCLVDFVMREFDISAKRLKHGDWHLRAITDENAHNIVKKVIRGEGKKGNRLYVQGWRAHYVIFLEIITQWENQLSKEMEWAEEHPEVISSNPPWANHTCAKGLERWASVRDNSQFQHAQTFSERNAYERAKNLAAYIHNPTHSSLDDNSSSAIYPPIRPISRSPSRSPSSEPHDTTPCTKRALRSGIHETGVGFANHLFIRSESDVDTLRILPSFTKSNPHKHDPSFKPRSILRTTPHPGTPSDPEHWHPVRGAYEVVEDTGDFTFPAKRKYTSFNAAAKMFYNLRLYGERKARVNTSLCSSGWSGDDAWEAAEEYVRWMSQEAEEWDEQAQKKQAARV</sequence>